<sequence>MRRARLTVAVTAAAALLLAACGGGDEDGSSAPEEKAAVKDLASQAALAAVWPLTGLPVKDGGSAIEEHPVYVVKIDNTPSSSPQVGLKTADLVVEELVEGGSTRLAVFYYSKLPKEVGPVRSMRASDIGIVKPVAGELVTSGAATRTYGRLRDSKVTWHEEGAKGVYRNRGRRAPYNVFADLTSLASGAKGSGERPDDYLEWGDSTDLPTGKPAKSIEARFSGGHTSRWTYASGRYGLDGTFAAQGDEFKADNVLVIRATVGDAGYRDPAGNPVPETKFEGSGQGVLFHKGKAIQVTWHKSGLDGQLRLKTSQGGALKVPAGRTWIELVPTDQNAGVTFR</sequence>
<dbReference type="SUPFAM" id="SSF159774">
    <property type="entry name" value="YerB-like"/>
    <property type="match status" value="1"/>
</dbReference>
<evidence type="ECO:0008006" key="6">
    <source>
        <dbReference type="Google" id="ProtNLM"/>
    </source>
</evidence>
<dbReference type="PROSITE" id="PS51257">
    <property type="entry name" value="PROKAR_LIPOPROTEIN"/>
    <property type="match status" value="1"/>
</dbReference>
<dbReference type="InterPro" id="IPR021416">
    <property type="entry name" value="DUF3048_N"/>
</dbReference>
<dbReference type="Gene3D" id="3.50.90.10">
    <property type="entry name" value="YerB-like"/>
    <property type="match status" value="1"/>
</dbReference>
<keyword evidence="5" id="KW-1185">Reference proteome</keyword>
<dbReference type="RefSeq" id="WP_179501552.1">
    <property type="nucleotide sequence ID" value="NZ_JACCAA010000001.1"/>
</dbReference>
<feature type="chain" id="PRO_5039434349" description="DUF3048 domain-containing protein" evidence="1">
    <location>
        <begin position="20"/>
        <end position="340"/>
    </location>
</feature>
<feature type="domain" description="DUF3048" evidence="3">
    <location>
        <begin position="229"/>
        <end position="326"/>
    </location>
</feature>
<name>A0A7Y9RZK6_9ACTN</name>
<evidence type="ECO:0000313" key="5">
    <source>
        <dbReference type="Proteomes" id="UP000540656"/>
    </source>
</evidence>
<dbReference type="EMBL" id="JACCAA010000001">
    <property type="protein sequence ID" value="NYG58381.1"/>
    <property type="molecule type" value="Genomic_DNA"/>
</dbReference>
<dbReference type="InterPro" id="IPR023158">
    <property type="entry name" value="YerB-like_sf"/>
</dbReference>
<accession>A0A7Y9RZK6</accession>
<dbReference type="AlphaFoldDB" id="A0A7Y9RZK6"/>
<feature type="domain" description="DUF3048" evidence="2">
    <location>
        <begin position="53"/>
        <end position="192"/>
    </location>
</feature>
<organism evidence="4 5">
    <name type="scientific">Nocardioides daedukensis</name>
    <dbReference type="NCBI Taxonomy" id="634462"/>
    <lineage>
        <taxon>Bacteria</taxon>
        <taxon>Bacillati</taxon>
        <taxon>Actinomycetota</taxon>
        <taxon>Actinomycetes</taxon>
        <taxon>Propionibacteriales</taxon>
        <taxon>Nocardioidaceae</taxon>
        <taxon>Nocardioides</taxon>
    </lineage>
</organism>
<comment type="caution">
    <text evidence="4">The sequence shown here is derived from an EMBL/GenBank/DDBJ whole genome shotgun (WGS) entry which is preliminary data.</text>
</comment>
<proteinExistence type="predicted"/>
<evidence type="ECO:0000313" key="4">
    <source>
        <dbReference type="EMBL" id="NYG58381.1"/>
    </source>
</evidence>
<evidence type="ECO:0000259" key="3">
    <source>
        <dbReference type="Pfam" id="PF17479"/>
    </source>
</evidence>
<evidence type="ECO:0000256" key="1">
    <source>
        <dbReference type="SAM" id="SignalP"/>
    </source>
</evidence>
<gene>
    <name evidence="4" type="ORF">BJ980_001304</name>
</gene>
<keyword evidence="1" id="KW-0732">Signal</keyword>
<dbReference type="Proteomes" id="UP000540656">
    <property type="component" value="Unassembled WGS sequence"/>
</dbReference>
<protein>
    <recommendedName>
        <fullName evidence="6">DUF3048 domain-containing protein</fullName>
    </recommendedName>
</protein>
<feature type="signal peptide" evidence="1">
    <location>
        <begin position="1"/>
        <end position="19"/>
    </location>
</feature>
<evidence type="ECO:0000259" key="2">
    <source>
        <dbReference type="Pfam" id="PF11258"/>
    </source>
</evidence>
<reference evidence="4 5" key="1">
    <citation type="submission" date="2020-07" db="EMBL/GenBank/DDBJ databases">
        <title>Sequencing the genomes of 1000 actinobacteria strains.</title>
        <authorList>
            <person name="Klenk H.-P."/>
        </authorList>
    </citation>
    <scope>NUCLEOTIDE SEQUENCE [LARGE SCALE GENOMIC DNA]</scope>
    <source>
        <strain evidence="4 5">DSM 23819</strain>
    </source>
</reference>
<dbReference type="InterPro" id="IPR035328">
    <property type="entry name" value="DUF3048_C"/>
</dbReference>
<dbReference type="Pfam" id="PF17479">
    <property type="entry name" value="DUF3048_C"/>
    <property type="match status" value="1"/>
</dbReference>
<dbReference type="Pfam" id="PF11258">
    <property type="entry name" value="DUF3048"/>
    <property type="match status" value="1"/>
</dbReference>